<dbReference type="SMART" id="SM00129">
    <property type="entry name" value="KISc"/>
    <property type="match status" value="1"/>
</dbReference>
<dbReference type="Gene3D" id="3.40.850.10">
    <property type="entry name" value="Kinesin motor domain"/>
    <property type="match status" value="1"/>
</dbReference>
<keyword evidence="3 6" id="KW-0175">Coiled coil</keyword>
<dbReference type="InterPro" id="IPR027417">
    <property type="entry name" value="P-loop_NTPase"/>
</dbReference>
<protein>
    <recommendedName>
        <fullName evidence="7">Kinesin motor domain-containing protein</fullName>
    </recommendedName>
</protein>
<gene>
    <name evidence="8" type="ORF">PCAR00345_LOCUS27838</name>
</gene>
<dbReference type="InterPro" id="IPR036213">
    <property type="entry name" value="Calpain_III_sf"/>
</dbReference>
<feature type="coiled-coil region" evidence="6">
    <location>
        <begin position="341"/>
        <end position="426"/>
    </location>
</feature>
<proteinExistence type="inferred from homology"/>
<sequence length="1767" mass="194296">MVKKGATRPRVYARVRPMFGRDAGKDPLFSITDHSLSYVKEAGGEVSQFNMDRVFGMESTQEEVYATIGDTAIQTLRQGFNSTIMAYGQTGSGKTFSMEGQKDERGQYTSRGLIPRLFDGIFESFQGDETVKSFKVTLQFIELYNEQLQDLFGKRKVLDVTMDPTGGYRCKDAVAHDVNSPAEALKVYGDGCKQRATASTKMNAESSRSHALLIVNVAWSKEKEKSFAQLNLVDLAGSEGMKKTGATGANAKEGIKINLSLTKLALVVKCLSEGASHVPYRESKLTMMLQKGLGGNNMLHIILALSNSTEQIAEGTACLRFGQSCLNMTINPNANAVEKEQAEMRAVIQEQLTEIADLQSENEKLKRELDERKTKETEVPDFLIAKHIALNKDALSEDLKEADEQINELKRALEEKRKEKERLAAAGDGDAELEVNASAKEQMAGLDAQQRAEALEKQAKEQMIARMKAAAQAEQEQKAFEAELQQMLEIQQKLQDKLASADKEKAEEEERIRREAEEHAEMLVMEMEEKAARMEMELKQREEAQRAMVEEQRKKEEQLQAQLAEREQMLKREEEQRKALEEATQSDNRKMLEELEALRKVRETQEAEIERTKREAERMAAIETDAALAREEARKQEAKMAEELRKMQEELARQRAELEEQKAAAVAEAKAAAEASRQADGAAHAAQTAQTDGLELLSSNYKSAKEMIRRAARKLEIAGRAGKVDPIAVGRVIETLPVLVACNDLRALTELEPANKSVFQDMGGIIKLVDYLYPHGPQAPYATHIARTIPCVMDAEGRRLFGQYASGKDAHGVVRLTYLSALLNSSDPDDKEHACLAIASIAQDSSENRALLFEHGLSAEVLAVFRDTSAQKLPRQRLQRVAVMALSDLAQDFEPFQSMLLAQQAVSVLLKLSAPTNDPFIIKETLSCIARITQGNAAIQQELQQLNATAVYSQLLFAQMHDSAITELAGLALVNLVSEAPQSMGMLEQHPKFNSIRFEMLAALGRALSASMMRQGQVNASVAGSDSFKMWGAATVGQWDDSNAGGDRTHTTFVDNPQILLRAKPGTNLCIVLHDTLEDTKQRDRGKARPLFLRLCVTAATPEVLSSRLKLLDINASGNRPAPLDADSIVQLDADVNGFIDVAKTREITLRCAVKSAAPDDMWVVVPHVGCSHQHSQYTLAVFADQPVSLEGQLANWQKRIITSSWTPLCCAPRSISDARWRNCPQFQLINMGTEPTTIRALLSYGERDAALNARYANTVDASPASADERPMLSMYVMKNNVPDRRYVGNLSPQADNYVCHSMVTNSWCVQCKPRLEPGNVYALLVVMAEGTTSKVPLRLTLYSSPELDDGTVLAKPLSTSAEWHVSFVKGYTDANGMTVVDMLPTEGNTQVTAVLESEDASAFCSIATTTGGVPHKQTPTYAQKSAVLSVPLVSGEKYTMVTRTITQRQEPIRQGEARLYVYSSRALQLTPAANQQLRIDEDEASKIVSRQTADKVIYGEETVPEDCVKPKEPDTKDQEAGYDPRVLQDVVAELEAQRDTLFNFTAQAVRGEGPRVVEALRAEVEELKGEKDKITKELEATRSVAKMESLGAQQRKVQQQVQAAAQMKLGVLTHELAAVKKSHAELEAELEAVRAQQGAAPVADAEATAALQSQLRELQTKLQLCEAQRDAALAEKAAAAARLEAAAATSMSNTSTSSAEVTRLQAEIERLKASNTARAAPPAAAEAKDDTAAKIARLERLNAEQAQQLNEISAKGDQKSAACVLQ</sequence>
<feature type="domain" description="Kinesin motor" evidence="7">
    <location>
        <begin position="8"/>
        <end position="328"/>
    </location>
</feature>
<keyword evidence="2 5" id="KW-0067">ATP-binding</keyword>
<feature type="coiled-coil region" evidence="6">
    <location>
        <begin position="1558"/>
        <end position="1585"/>
    </location>
</feature>
<dbReference type="PROSITE" id="PS50067">
    <property type="entry name" value="KINESIN_MOTOR_2"/>
    <property type="match status" value="1"/>
</dbReference>
<dbReference type="InterPro" id="IPR019821">
    <property type="entry name" value="Kinesin_motor_CS"/>
</dbReference>
<organism evidence="8">
    <name type="scientific">Chrysotila carterae</name>
    <name type="common">Marine alga</name>
    <name type="synonym">Syracosphaera carterae</name>
    <dbReference type="NCBI Taxonomy" id="13221"/>
    <lineage>
        <taxon>Eukaryota</taxon>
        <taxon>Haptista</taxon>
        <taxon>Haptophyta</taxon>
        <taxon>Prymnesiophyceae</taxon>
        <taxon>Isochrysidales</taxon>
        <taxon>Isochrysidaceae</taxon>
        <taxon>Chrysotila</taxon>
    </lineage>
</organism>
<keyword evidence="4 5" id="KW-0505">Motor protein</keyword>
<feature type="coiled-coil region" evidence="6">
    <location>
        <begin position="457"/>
        <end position="714"/>
    </location>
</feature>
<dbReference type="InterPro" id="IPR016024">
    <property type="entry name" value="ARM-type_fold"/>
</dbReference>
<dbReference type="GO" id="GO:0003777">
    <property type="term" value="F:microtubule motor activity"/>
    <property type="evidence" value="ECO:0007669"/>
    <property type="project" value="InterPro"/>
</dbReference>
<dbReference type="InterPro" id="IPR036961">
    <property type="entry name" value="Kinesin_motor_dom_sf"/>
</dbReference>
<dbReference type="SUPFAM" id="SSF52540">
    <property type="entry name" value="P-loop containing nucleoside triphosphate hydrolases"/>
    <property type="match status" value="1"/>
</dbReference>
<dbReference type="PANTHER" id="PTHR47968:SF75">
    <property type="entry name" value="CENTROMERE-ASSOCIATED PROTEIN E"/>
    <property type="match status" value="1"/>
</dbReference>
<name>A0A7S4F6B6_CHRCT</name>
<feature type="coiled-coil region" evidence="6">
    <location>
        <begin position="1725"/>
        <end position="1756"/>
    </location>
</feature>
<dbReference type="InterPro" id="IPR001752">
    <property type="entry name" value="Kinesin_motor_dom"/>
</dbReference>
<evidence type="ECO:0000259" key="7">
    <source>
        <dbReference type="PROSITE" id="PS50067"/>
    </source>
</evidence>
<evidence type="ECO:0000256" key="1">
    <source>
        <dbReference type="ARBA" id="ARBA00022741"/>
    </source>
</evidence>
<dbReference type="PANTHER" id="PTHR47968">
    <property type="entry name" value="CENTROMERE PROTEIN E"/>
    <property type="match status" value="1"/>
</dbReference>
<keyword evidence="1 5" id="KW-0547">Nucleotide-binding</keyword>
<dbReference type="PRINTS" id="PR00380">
    <property type="entry name" value="KINESINHEAVY"/>
</dbReference>
<dbReference type="EMBL" id="HBIZ01043515">
    <property type="protein sequence ID" value="CAE0775204.1"/>
    <property type="molecule type" value="Transcribed_RNA"/>
</dbReference>
<dbReference type="Gene3D" id="1.25.10.10">
    <property type="entry name" value="Leucine-rich Repeat Variant"/>
    <property type="match status" value="1"/>
</dbReference>
<evidence type="ECO:0000256" key="6">
    <source>
        <dbReference type="SAM" id="Coils"/>
    </source>
</evidence>
<accession>A0A7S4F6B6</accession>
<dbReference type="SUPFAM" id="SSF49758">
    <property type="entry name" value="Calpain large subunit, middle domain (domain III)"/>
    <property type="match status" value="2"/>
</dbReference>
<dbReference type="Gene3D" id="2.60.120.380">
    <property type="match status" value="1"/>
</dbReference>
<dbReference type="Pfam" id="PF00225">
    <property type="entry name" value="Kinesin"/>
    <property type="match status" value="1"/>
</dbReference>
<reference evidence="8" key="1">
    <citation type="submission" date="2021-01" db="EMBL/GenBank/DDBJ databases">
        <authorList>
            <person name="Corre E."/>
            <person name="Pelletier E."/>
            <person name="Niang G."/>
            <person name="Scheremetjew M."/>
            <person name="Finn R."/>
            <person name="Kale V."/>
            <person name="Holt S."/>
            <person name="Cochrane G."/>
            <person name="Meng A."/>
            <person name="Brown T."/>
            <person name="Cohen L."/>
        </authorList>
    </citation>
    <scope>NUCLEOTIDE SEQUENCE</scope>
    <source>
        <strain evidence="8">CCMP645</strain>
    </source>
</reference>
<dbReference type="InterPro" id="IPR027640">
    <property type="entry name" value="Kinesin-like_fam"/>
</dbReference>
<dbReference type="PROSITE" id="PS00411">
    <property type="entry name" value="KINESIN_MOTOR_1"/>
    <property type="match status" value="1"/>
</dbReference>
<dbReference type="GO" id="GO:0008017">
    <property type="term" value="F:microtubule binding"/>
    <property type="evidence" value="ECO:0007669"/>
    <property type="project" value="InterPro"/>
</dbReference>
<dbReference type="GO" id="GO:0005524">
    <property type="term" value="F:ATP binding"/>
    <property type="evidence" value="ECO:0007669"/>
    <property type="project" value="UniProtKB-UniRule"/>
</dbReference>
<dbReference type="InterPro" id="IPR011989">
    <property type="entry name" value="ARM-like"/>
</dbReference>
<dbReference type="GO" id="GO:0007018">
    <property type="term" value="P:microtubule-based movement"/>
    <property type="evidence" value="ECO:0007669"/>
    <property type="project" value="InterPro"/>
</dbReference>
<dbReference type="SUPFAM" id="SSF48371">
    <property type="entry name" value="ARM repeat"/>
    <property type="match status" value="1"/>
</dbReference>
<feature type="binding site" evidence="5">
    <location>
        <begin position="88"/>
        <end position="95"/>
    </location>
    <ligand>
        <name>ATP</name>
        <dbReference type="ChEBI" id="CHEBI:30616"/>
    </ligand>
</feature>
<evidence type="ECO:0000313" key="8">
    <source>
        <dbReference type="EMBL" id="CAE0775204.1"/>
    </source>
</evidence>
<feature type="coiled-coil region" evidence="6">
    <location>
        <begin position="1610"/>
        <end position="1676"/>
    </location>
</feature>
<evidence type="ECO:0000256" key="3">
    <source>
        <dbReference type="ARBA" id="ARBA00023054"/>
    </source>
</evidence>
<evidence type="ECO:0000256" key="5">
    <source>
        <dbReference type="PROSITE-ProRule" id="PRU00283"/>
    </source>
</evidence>
<evidence type="ECO:0000256" key="2">
    <source>
        <dbReference type="ARBA" id="ARBA00022840"/>
    </source>
</evidence>
<comment type="similarity">
    <text evidence="5">Belongs to the TRAFAC class myosin-kinesin ATPase superfamily. Kinesin family.</text>
</comment>
<evidence type="ECO:0000256" key="4">
    <source>
        <dbReference type="ARBA" id="ARBA00023175"/>
    </source>
</evidence>